<organism evidence="1 2">
    <name type="scientific">Pieris macdunnoughi</name>
    <dbReference type="NCBI Taxonomy" id="345717"/>
    <lineage>
        <taxon>Eukaryota</taxon>
        <taxon>Metazoa</taxon>
        <taxon>Ecdysozoa</taxon>
        <taxon>Arthropoda</taxon>
        <taxon>Hexapoda</taxon>
        <taxon>Insecta</taxon>
        <taxon>Pterygota</taxon>
        <taxon>Neoptera</taxon>
        <taxon>Endopterygota</taxon>
        <taxon>Lepidoptera</taxon>
        <taxon>Glossata</taxon>
        <taxon>Ditrysia</taxon>
        <taxon>Papilionoidea</taxon>
        <taxon>Pieridae</taxon>
        <taxon>Pierinae</taxon>
        <taxon>Pieris</taxon>
    </lineage>
</organism>
<proteinExistence type="predicted"/>
<evidence type="ECO:0000313" key="2">
    <source>
        <dbReference type="Proteomes" id="UP000663880"/>
    </source>
</evidence>
<name>A0A821LFY0_9NEOP</name>
<sequence length="80" mass="9533">MTTYPILHQSRAPHEKEKTLMRELKKQPTRSDIVSRPRYRWIYRVEEDKQLTTGCTEQEALEVSRIEAWTQSQRSECGPI</sequence>
<dbReference type="AlphaFoldDB" id="A0A821LFY0"/>
<accession>A0A821LFY0</accession>
<keyword evidence="2" id="KW-1185">Reference proteome</keyword>
<protein>
    <submittedName>
        <fullName evidence="1">Uncharacterized protein</fullName>
    </submittedName>
</protein>
<comment type="caution">
    <text evidence="1">The sequence shown here is derived from an EMBL/GenBank/DDBJ whole genome shotgun (WGS) entry which is preliminary data.</text>
</comment>
<gene>
    <name evidence="1" type="ORF">PMACD_LOCUS635</name>
</gene>
<dbReference type="Proteomes" id="UP000663880">
    <property type="component" value="Unassembled WGS sequence"/>
</dbReference>
<evidence type="ECO:0000313" key="1">
    <source>
        <dbReference type="EMBL" id="CAF4750294.1"/>
    </source>
</evidence>
<reference evidence="1" key="1">
    <citation type="submission" date="2021-02" db="EMBL/GenBank/DDBJ databases">
        <authorList>
            <person name="Steward A R."/>
        </authorList>
    </citation>
    <scope>NUCLEOTIDE SEQUENCE</scope>
</reference>
<dbReference type="EMBL" id="CAJOBZ010000001">
    <property type="protein sequence ID" value="CAF4750294.1"/>
    <property type="molecule type" value="Genomic_DNA"/>
</dbReference>